<keyword evidence="1" id="KW-0732">Signal</keyword>
<protein>
    <recommendedName>
        <fullName evidence="4">Lipoprotein</fullName>
    </recommendedName>
</protein>
<sequence length="203" mass="23651">MKKFYLTLLLLFLLILVTSCSNESDSNITIKPTPESDYVKSFEDLNLGHLFDFKFRLPEADKRWVKVWVERYKDGEKVPGRVAEISYGKSIQNLDEGHLGFGVISPDGNENLYVLYAPGVQLNPHKSQLTVDFEGMQGWRYAIRKEEETEIKLGETKLLAVYRSSLENRMRNYDFQDDEQVEKMLKEDSENLLLKMKVEKVEE</sequence>
<dbReference type="AlphaFoldDB" id="A0A0A5G2Q7"/>
<organism evidence="2 3">
    <name type="scientific">Pontibacillus marinus BH030004 = DSM 16465</name>
    <dbReference type="NCBI Taxonomy" id="1385511"/>
    <lineage>
        <taxon>Bacteria</taxon>
        <taxon>Bacillati</taxon>
        <taxon>Bacillota</taxon>
        <taxon>Bacilli</taxon>
        <taxon>Bacillales</taxon>
        <taxon>Bacillaceae</taxon>
        <taxon>Pontibacillus</taxon>
    </lineage>
</organism>
<feature type="chain" id="PRO_5002021610" description="Lipoprotein" evidence="1">
    <location>
        <begin position="24"/>
        <end position="203"/>
    </location>
</feature>
<comment type="caution">
    <text evidence="2">The sequence shown here is derived from an EMBL/GenBank/DDBJ whole genome shotgun (WGS) entry which is preliminary data.</text>
</comment>
<evidence type="ECO:0008006" key="4">
    <source>
        <dbReference type="Google" id="ProtNLM"/>
    </source>
</evidence>
<feature type="signal peptide" evidence="1">
    <location>
        <begin position="1"/>
        <end position="23"/>
    </location>
</feature>
<dbReference type="STRING" id="1385511.GCA_000425225_00543"/>
<dbReference type="RefSeq" id="WP_156112300.1">
    <property type="nucleotide sequence ID" value="NZ_AVPF01000040.1"/>
</dbReference>
<evidence type="ECO:0000313" key="2">
    <source>
        <dbReference type="EMBL" id="KGX85423.1"/>
    </source>
</evidence>
<keyword evidence="3" id="KW-1185">Reference proteome</keyword>
<dbReference type="OrthoDB" id="2716638at2"/>
<reference evidence="2 3" key="1">
    <citation type="submission" date="2013-08" db="EMBL/GenBank/DDBJ databases">
        <authorList>
            <person name="Huang J."/>
            <person name="Wang G."/>
        </authorList>
    </citation>
    <scope>NUCLEOTIDE SEQUENCE [LARGE SCALE GENOMIC DNA]</scope>
    <source>
        <strain evidence="2 3">BH030004</strain>
    </source>
</reference>
<dbReference type="EMBL" id="AVPF01000040">
    <property type="protein sequence ID" value="KGX85423.1"/>
    <property type="molecule type" value="Genomic_DNA"/>
</dbReference>
<proteinExistence type="predicted"/>
<evidence type="ECO:0000313" key="3">
    <source>
        <dbReference type="Proteomes" id="UP000030403"/>
    </source>
</evidence>
<name>A0A0A5G2Q7_9BACI</name>
<dbReference type="Proteomes" id="UP000030403">
    <property type="component" value="Unassembled WGS sequence"/>
</dbReference>
<dbReference type="PROSITE" id="PS51257">
    <property type="entry name" value="PROKAR_LIPOPROTEIN"/>
    <property type="match status" value="1"/>
</dbReference>
<accession>A0A0A5G2Q7</accession>
<gene>
    <name evidence="2" type="ORF">N783_14620</name>
</gene>
<dbReference type="eggNOG" id="ENOG5032V52">
    <property type="taxonomic scope" value="Bacteria"/>
</dbReference>
<evidence type="ECO:0000256" key="1">
    <source>
        <dbReference type="SAM" id="SignalP"/>
    </source>
</evidence>